<evidence type="ECO:0000313" key="2">
    <source>
        <dbReference type="EMBL" id="KAK3937475.1"/>
    </source>
</evidence>
<feature type="region of interest" description="Disordered" evidence="1">
    <location>
        <begin position="637"/>
        <end position="673"/>
    </location>
</feature>
<dbReference type="AlphaFoldDB" id="A0AAN6S1Y3"/>
<evidence type="ECO:0008006" key="4">
    <source>
        <dbReference type="Google" id="ProtNLM"/>
    </source>
</evidence>
<sequence length="673" mass="75427">MEDYGHVLGSRTSGGNAIAHWATPSSSSGPAAPAAASQGTPTGFVAMPNEILTGIFSDPCLTATDWKSLRLTNRIFGQSVNCLMFRRVGISKLVRDRDAFLGVAAAPHLAEHVRELVWYELDDYALCNHDAWVHTDMNLPIGDCASLFWTFSPLPTDQMPKGGKAELQGQYAHLRQLWAFVPQFKKALSAMSNIHTVVIQPMPVWRTVSEPGDPYTVTLNPHWVPGAGNNPDGREDFFMRYMYMTDMDLKIQNLIWTDDGPGPQDGLDHQDNWALSLNARNARDLQLDARAARSLKTVRISLRKAAVHEDVLGDFLRTAQELRDLTINSWPDVLGTESTIWPKLRSLRLTGLSEAKGDDFFVALVKNHAKTLRNLTLEECKVTCGIVEHLKTIEGLKLESLRVSYEHANRVISEQDLLSYLRGESSYCNFQANHNSEDEDWDYDWNDDADHSSNSDSSDNELVTVFATHVLIAFFEDPPAEYGDGDEGDGDRWNVHTDCDEGDRDLNEEFGCAPAPRWKWGSFVPQNNFMPGLYLWPVEHDEPNSHATYRFTSRDGEVGYGTEPLEFWEEWDPSCGDVAEPLSIEDVANQSFWDQMLVDDSDENFWEGPLSTCSPEGGHAREWLQDPRNLCREPLIRQQGPPDGAILVVPDSPGCQADDNPVSQEIENEGLLE</sequence>
<feature type="compositionally biased region" description="Low complexity" evidence="1">
    <location>
        <begin position="22"/>
        <end position="39"/>
    </location>
</feature>
<evidence type="ECO:0000313" key="3">
    <source>
        <dbReference type="Proteomes" id="UP001303473"/>
    </source>
</evidence>
<dbReference type="Gene3D" id="3.80.10.10">
    <property type="entry name" value="Ribonuclease Inhibitor"/>
    <property type="match status" value="1"/>
</dbReference>
<dbReference type="Proteomes" id="UP001303473">
    <property type="component" value="Unassembled WGS sequence"/>
</dbReference>
<keyword evidence="3" id="KW-1185">Reference proteome</keyword>
<protein>
    <recommendedName>
        <fullName evidence="4">F-box domain-containing protein</fullName>
    </recommendedName>
</protein>
<dbReference type="EMBL" id="MU853853">
    <property type="protein sequence ID" value="KAK3937475.1"/>
    <property type="molecule type" value="Genomic_DNA"/>
</dbReference>
<name>A0AAN6S1Y3_9PEZI</name>
<comment type="caution">
    <text evidence="2">The sequence shown here is derived from an EMBL/GenBank/DDBJ whole genome shotgun (WGS) entry which is preliminary data.</text>
</comment>
<organism evidence="2 3">
    <name type="scientific">Diplogelasinospora grovesii</name>
    <dbReference type="NCBI Taxonomy" id="303347"/>
    <lineage>
        <taxon>Eukaryota</taxon>
        <taxon>Fungi</taxon>
        <taxon>Dikarya</taxon>
        <taxon>Ascomycota</taxon>
        <taxon>Pezizomycotina</taxon>
        <taxon>Sordariomycetes</taxon>
        <taxon>Sordariomycetidae</taxon>
        <taxon>Sordariales</taxon>
        <taxon>Diplogelasinosporaceae</taxon>
        <taxon>Diplogelasinospora</taxon>
    </lineage>
</organism>
<proteinExistence type="predicted"/>
<reference evidence="3" key="1">
    <citation type="journal article" date="2023" name="Mol. Phylogenet. Evol.">
        <title>Genome-scale phylogeny and comparative genomics of the fungal order Sordariales.</title>
        <authorList>
            <person name="Hensen N."/>
            <person name="Bonometti L."/>
            <person name="Westerberg I."/>
            <person name="Brannstrom I.O."/>
            <person name="Guillou S."/>
            <person name="Cros-Aarteil S."/>
            <person name="Calhoun S."/>
            <person name="Haridas S."/>
            <person name="Kuo A."/>
            <person name="Mondo S."/>
            <person name="Pangilinan J."/>
            <person name="Riley R."/>
            <person name="LaButti K."/>
            <person name="Andreopoulos B."/>
            <person name="Lipzen A."/>
            <person name="Chen C."/>
            <person name="Yan M."/>
            <person name="Daum C."/>
            <person name="Ng V."/>
            <person name="Clum A."/>
            <person name="Steindorff A."/>
            <person name="Ohm R.A."/>
            <person name="Martin F."/>
            <person name="Silar P."/>
            <person name="Natvig D.O."/>
            <person name="Lalanne C."/>
            <person name="Gautier V."/>
            <person name="Ament-Velasquez S.L."/>
            <person name="Kruys A."/>
            <person name="Hutchinson M.I."/>
            <person name="Powell A.J."/>
            <person name="Barry K."/>
            <person name="Miller A.N."/>
            <person name="Grigoriev I.V."/>
            <person name="Debuchy R."/>
            <person name="Gladieux P."/>
            <person name="Hiltunen Thoren M."/>
            <person name="Johannesson H."/>
        </authorList>
    </citation>
    <scope>NUCLEOTIDE SEQUENCE [LARGE SCALE GENOMIC DNA]</scope>
    <source>
        <strain evidence="3">CBS 340.73</strain>
    </source>
</reference>
<feature type="region of interest" description="Disordered" evidence="1">
    <location>
        <begin position="439"/>
        <end position="458"/>
    </location>
</feature>
<dbReference type="InterPro" id="IPR032675">
    <property type="entry name" value="LRR_dom_sf"/>
</dbReference>
<accession>A0AAN6S1Y3</accession>
<feature type="region of interest" description="Disordered" evidence="1">
    <location>
        <begin position="19"/>
        <end position="39"/>
    </location>
</feature>
<evidence type="ECO:0000256" key="1">
    <source>
        <dbReference type="SAM" id="MobiDB-lite"/>
    </source>
</evidence>
<gene>
    <name evidence="2" type="ORF">QBC46DRAFT_416061</name>
</gene>